<evidence type="ECO:0000256" key="1">
    <source>
        <dbReference type="ARBA" id="ARBA00004141"/>
    </source>
</evidence>
<organism evidence="6 7">
    <name type="scientific">Brevibacterium ravenspurgense</name>
    <dbReference type="NCBI Taxonomy" id="479117"/>
    <lineage>
        <taxon>Bacteria</taxon>
        <taxon>Bacillati</taxon>
        <taxon>Actinomycetota</taxon>
        <taxon>Actinomycetes</taxon>
        <taxon>Micrococcales</taxon>
        <taxon>Brevibacteriaceae</taxon>
        <taxon>Brevibacterium</taxon>
    </lineage>
</organism>
<name>A0A150H5D7_9MICO</name>
<dbReference type="AlphaFoldDB" id="A0A150H5D7"/>
<dbReference type="RefSeq" id="WP_019175948.1">
    <property type="nucleotide sequence ID" value="NZ_LQQC01000012.1"/>
</dbReference>
<keyword evidence="4 5" id="KW-0472">Membrane</keyword>
<comment type="similarity">
    <text evidence="5">Belongs to the 4-toluene sulfonate uptake permease (TSUP) (TC 2.A.102) family.</text>
</comment>
<keyword evidence="7" id="KW-1185">Reference proteome</keyword>
<feature type="transmembrane region" description="Helical" evidence="5">
    <location>
        <begin position="196"/>
        <end position="216"/>
    </location>
</feature>
<evidence type="ECO:0000256" key="4">
    <source>
        <dbReference type="ARBA" id="ARBA00023136"/>
    </source>
</evidence>
<comment type="caution">
    <text evidence="6">The sequence shown here is derived from an EMBL/GenBank/DDBJ whole genome shotgun (WGS) entry which is preliminary data.</text>
</comment>
<keyword evidence="5" id="KW-1003">Cell membrane</keyword>
<feature type="transmembrane region" description="Helical" evidence="5">
    <location>
        <begin position="171"/>
        <end position="190"/>
    </location>
</feature>
<feature type="transmembrane region" description="Helical" evidence="5">
    <location>
        <begin position="228"/>
        <end position="246"/>
    </location>
</feature>
<comment type="subcellular location">
    <subcellularLocation>
        <location evidence="5">Cell membrane</location>
        <topology evidence="5">Multi-pass membrane protein</topology>
    </subcellularLocation>
    <subcellularLocation>
        <location evidence="1">Membrane</location>
        <topology evidence="1">Multi-pass membrane protein</topology>
    </subcellularLocation>
</comment>
<sequence>MTTAAIVIGLIAVFCGAVLQRISGIGVGLVAAPAFTLLAGPQLGVFVTNTATIVSGLLIGLAVLSEVDWKRFGFLAGFAVLGAWPAALLVRDANPAILTIFIGGIVLIALMTTFSAPRLPQVSSSALTAATGITASFLNTTAGVSAPAMVIYARVSRWPQRSFAATMQPTFMALAILSVTTKLIAGVGIVGSLPPWWFFTALVAAVIAGVAVGSAAARRVSAAGMRRVAVVLVTLGALATVVRGIVLL</sequence>
<dbReference type="Proteomes" id="UP000243589">
    <property type="component" value="Unassembled WGS sequence"/>
</dbReference>
<gene>
    <name evidence="6" type="ORF">Bravens_01781</name>
</gene>
<keyword evidence="2 5" id="KW-0812">Transmembrane</keyword>
<dbReference type="InterPro" id="IPR002781">
    <property type="entry name" value="TM_pro_TauE-like"/>
</dbReference>
<evidence type="ECO:0000256" key="2">
    <source>
        <dbReference type="ARBA" id="ARBA00022692"/>
    </source>
</evidence>
<keyword evidence="3 5" id="KW-1133">Transmembrane helix</keyword>
<dbReference type="Pfam" id="PF01925">
    <property type="entry name" value="TauE"/>
    <property type="match status" value="1"/>
</dbReference>
<feature type="transmembrane region" description="Helical" evidence="5">
    <location>
        <begin position="72"/>
        <end position="90"/>
    </location>
</feature>
<evidence type="ECO:0000256" key="3">
    <source>
        <dbReference type="ARBA" id="ARBA00022989"/>
    </source>
</evidence>
<protein>
    <recommendedName>
        <fullName evidence="5">Probable membrane transporter protein</fullName>
    </recommendedName>
</protein>
<evidence type="ECO:0000313" key="6">
    <source>
        <dbReference type="EMBL" id="KXZ57261.1"/>
    </source>
</evidence>
<evidence type="ECO:0000256" key="5">
    <source>
        <dbReference type="RuleBase" id="RU363041"/>
    </source>
</evidence>
<proteinExistence type="inferred from homology"/>
<accession>A0A150H5D7</accession>
<dbReference type="EMBL" id="LQQC01000012">
    <property type="protein sequence ID" value="KXZ57261.1"/>
    <property type="molecule type" value="Genomic_DNA"/>
</dbReference>
<reference evidence="6 7" key="1">
    <citation type="submission" date="2016-01" db="EMBL/GenBank/DDBJ databases">
        <title>Use of Whole Genome Sequencing to ascertain that Brevibacterium massiliense (Roux, Raoult 2009) is a later heterotypic synonym of Brevibacterium ravenspurgense (Mages 2008).</title>
        <authorList>
            <person name="Bernier A.-M."/>
            <person name="Burdz T."/>
            <person name="Huynh C."/>
            <person name="Pachecho A.L."/>
            <person name="Wiebe D."/>
            <person name="Bonner C."/>
            <person name="Bernard K."/>
        </authorList>
    </citation>
    <scope>NUCLEOTIDE SEQUENCE [LARGE SCALE GENOMIC DNA]</scope>
    <source>
        <strain evidence="6 7">CCUG56047</strain>
    </source>
</reference>
<feature type="transmembrane region" description="Helical" evidence="5">
    <location>
        <begin position="44"/>
        <end position="65"/>
    </location>
</feature>
<evidence type="ECO:0000313" key="7">
    <source>
        <dbReference type="Proteomes" id="UP000243589"/>
    </source>
</evidence>
<feature type="transmembrane region" description="Helical" evidence="5">
    <location>
        <begin position="96"/>
        <end position="116"/>
    </location>
</feature>
<dbReference type="GO" id="GO:0005886">
    <property type="term" value="C:plasma membrane"/>
    <property type="evidence" value="ECO:0007669"/>
    <property type="project" value="UniProtKB-SubCell"/>
</dbReference>
<dbReference type="PATRIC" id="fig|479117.4.peg.1764"/>